<accession>A0ACC2PGV3</accession>
<sequence>MYFTLLLVGFALFSAYLYLTRNYDYWKRQNVPCASLPLPGIGHALPVLLILENMGMWAHRMYLKMGKSSMFGCFFMQTPALVIRDPELVKQVLNTDFTSFSNNKTSLNPDLDHIMKRNPFFAKDEEWKDTRYAVSNNFTAKTLRCISDIVLGVCDKLVPFVQNRIDLDKGYAELELKRLITRVTGEVIANAGFGIEGYSFEEKPPSGTFASFAHKFFEASTLNGFERVVRFTFPGFARMIGMRLMDAETDRYFRNIIREVLKSRSEKKVDNSDFLKFIVERMSEVDEDATVAQVSVIFFDGYETSSSVISSIIFQLAEHPDLQEKARQEVLEVIEKSGGKLNYDCIKSMEYMDKVMHEAIRVNPAAIEFIRVCNKQTTLKGADGIKAVLEPGSLVVVSSVGLHADEEYWPNPTVFDPERFAGGKDNWNKYAFLPFGEGPRKCVGKRLGIMLVKLVTATLLTNFKVEKSPRTKLPLKLNPNSFTWVADGGLWVRFKPLHS</sequence>
<keyword evidence="2" id="KW-1185">Reference proteome</keyword>
<gene>
    <name evidence="1" type="ORF">QAD02_018602</name>
</gene>
<proteinExistence type="predicted"/>
<evidence type="ECO:0000313" key="1">
    <source>
        <dbReference type="EMBL" id="KAJ8682810.1"/>
    </source>
</evidence>
<organism evidence="1 2">
    <name type="scientific">Eretmocerus hayati</name>
    <dbReference type="NCBI Taxonomy" id="131215"/>
    <lineage>
        <taxon>Eukaryota</taxon>
        <taxon>Metazoa</taxon>
        <taxon>Ecdysozoa</taxon>
        <taxon>Arthropoda</taxon>
        <taxon>Hexapoda</taxon>
        <taxon>Insecta</taxon>
        <taxon>Pterygota</taxon>
        <taxon>Neoptera</taxon>
        <taxon>Endopterygota</taxon>
        <taxon>Hymenoptera</taxon>
        <taxon>Apocrita</taxon>
        <taxon>Proctotrupomorpha</taxon>
        <taxon>Chalcidoidea</taxon>
        <taxon>Aphelinidae</taxon>
        <taxon>Aphelininae</taxon>
        <taxon>Eretmocerus</taxon>
    </lineage>
</organism>
<dbReference type="Proteomes" id="UP001239111">
    <property type="component" value="Chromosome 1"/>
</dbReference>
<evidence type="ECO:0000313" key="2">
    <source>
        <dbReference type="Proteomes" id="UP001239111"/>
    </source>
</evidence>
<comment type="caution">
    <text evidence="1">The sequence shown here is derived from an EMBL/GenBank/DDBJ whole genome shotgun (WGS) entry which is preliminary data.</text>
</comment>
<reference evidence="1" key="1">
    <citation type="submission" date="2023-04" db="EMBL/GenBank/DDBJ databases">
        <title>A chromosome-level genome assembly of the parasitoid wasp Eretmocerus hayati.</title>
        <authorList>
            <person name="Zhong Y."/>
            <person name="Liu S."/>
            <person name="Liu Y."/>
        </authorList>
    </citation>
    <scope>NUCLEOTIDE SEQUENCE</scope>
    <source>
        <strain evidence="1">ZJU_SS_LIU_2023</strain>
    </source>
</reference>
<dbReference type="EMBL" id="CM056741">
    <property type="protein sequence ID" value="KAJ8682810.1"/>
    <property type="molecule type" value="Genomic_DNA"/>
</dbReference>
<name>A0ACC2PGV3_9HYME</name>
<protein>
    <submittedName>
        <fullName evidence="1">Uncharacterized protein</fullName>
    </submittedName>
</protein>